<organism evidence="5 6">
    <name type="scientific">Ectorhizobium quercum</name>
    <dbReference type="NCBI Taxonomy" id="2965071"/>
    <lineage>
        <taxon>Bacteria</taxon>
        <taxon>Pseudomonadati</taxon>
        <taxon>Pseudomonadota</taxon>
        <taxon>Alphaproteobacteria</taxon>
        <taxon>Hyphomicrobiales</taxon>
        <taxon>Rhizobiaceae</taxon>
        <taxon>Ectorhizobium</taxon>
    </lineage>
</organism>
<feature type="domain" description="HTH cro/C1-type" evidence="4">
    <location>
        <begin position="11"/>
        <end position="65"/>
    </location>
</feature>
<evidence type="ECO:0000313" key="5">
    <source>
        <dbReference type="EMBL" id="MCX8999215.1"/>
    </source>
</evidence>
<evidence type="ECO:0000256" key="2">
    <source>
        <dbReference type="ARBA" id="ARBA00023125"/>
    </source>
</evidence>
<dbReference type="GO" id="GO:0003700">
    <property type="term" value="F:DNA-binding transcription factor activity"/>
    <property type="evidence" value="ECO:0007669"/>
    <property type="project" value="TreeGrafter"/>
</dbReference>
<dbReference type="AlphaFoldDB" id="A0AAE3SWC1"/>
<dbReference type="GO" id="GO:0003677">
    <property type="term" value="F:DNA binding"/>
    <property type="evidence" value="ECO:0007669"/>
    <property type="project" value="UniProtKB-KW"/>
</dbReference>
<proteinExistence type="predicted"/>
<dbReference type="InterPro" id="IPR050807">
    <property type="entry name" value="TransReg_Diox_bact_type"/>
</dbReference>
<dbReference type="SMART" id="SM00530">
    <property type="entry name" value="HTH_XRE"/>
    <property type="match status" value="1"/>
</dbReference>
<dbReference type="EMBL" id="JANFPI010000007">
    <property type="protein sequence ID" value="MCX8999215.1"/>
    <property type="molecule type" value="Genomic_DNA"/>
</dbReference>
<dbReference type="Gene3D" id="1.10.260.40">
    <property type="entry name" value="lambda repressor-like DNA-binding domains"/>
    <property type="match status" value="1"/>
</dbReference>
<keyword evidence="1" id="KW-0805">Transcription regulation</keyword>
<sequence length="88" mass="9922">MDVRFIVAWNIRRIRVLRGIAQDDLALSAGVERAYVGHLERGSKNPTIETLQKIAGALDCKIAELFQEPPENAEKLKVLKSGRKKSHR</sequence>
<keyword evidence="3" id="KW-0804">Transcription</keyword>
<evidence type="ECO:0000256" key="3">
    <source>
        <dbReference type="ARBA" id="ARBA00023163"/>
    </source>
</evidence>
<keyword evidence="2" id="KW-0238">DNA-binding</keyword>
<dbReference type="PANTHER" id="PTHR46797">
    <property type="entry name" value="HTH-TYPE TRANSCRIPTIONAL REGULATOR"/>
    <property type="match status" value="1"/>
</dbReference>
<evidence type="ECO:0000256" key="1">
    <source>
        <dbReference type="ARBA" id="ARBA00023015"/>
    </source>
</evidence>
<name>A0AAE3SWC1_9HYPH</name>
<dbReference type="Proteomes" id="UP001208771">
    <property type="component" value="Unassembled WGS sequence"/>
</dbReference>
<dbReference type="PROSITE" id="PS50943">
    <property type="entry name" value="HTH_CROC1"/>
    <property type="match status" value="1"/>
</dbReference>
<dbReference type="CDD" id="cd00093">
    <property type="entry name" value="HTH_XRE"/>
    <property type="match status" value="1"/>
</dbReference>
<comment type="caution">
    <text evidence="5">The sequence shown here is derived from an EMBL/GenBank/DDBJ whole genome shotgun (WGS) entry which is preliminary data.</text>
</comment>
<evidence type="ECO:0000313" key="6">
    <source>
        <dbReference type="Proteomes" id="UP001208771"/>
    </source>
</evidence>
<dbReference type="SUPFAM" id="SSF47413">
    <property type="entry name" value="lambda repressor-like DNA-binding domains"/>
    <property type="match status" value="1"/>
</dbReference>
<dbReference type="InterPro" id="IPR001387">
    <property type="entry name" value="Cro/C1-type_HTH"/>
</dbReference>
<dbReference type="GO" id="GO:0005829">
    <property type="term" value="C:cytosol"/>
    <property type="evidence" value="ECO:0007669"/>
    <property type="project" value="TreeGrafter"/>
</dbReference>
<keyword evidence="6" id="KW-1185">Reference proteome</keyword>
<evidence type="ECO:0000259" key="4">
    <source>
        <dbReference type="PROSITE" id="PS50943"/>
    </source>
</evidence>
<accession>A0AAE3SWC1</accession>
<reference evidence="5" key="1">
    <citation type="submission" date="2022-07" db="EMBL/GenBank/DDBJ databases">
        <title>Ectorhizobium quercum gen.nov., sp. nov.</title>
        <authorList>
            <person name="Ma T."/>
            <person name="Li Y."/>
        </authorList>
    </citation>
    <scope>NUCLEOTIDE SEQUENCE</scope>
    <source>
        <strain evidence="5">BDR2-2</strain>
    </source>
</reference>
<dbReference type="InterPro" id="IPR010982">
    <property type="entry name" value="Lambda_DNA-bd_dom_sf"/>
</dbReference>
<gene>
    <name evidence="5" type="ORF">NOF55_19095</name>
</gene>
<dbReference type="PANTHER" id="PTHR46797:SF23">
    <property type="entry name" value="HTH-TYPE TRANSCRIPTIONAL REGULATOR SUTR"/>
    <property type="match status" value="1"/>
</dbReference>
<dbReference type="Pfam" id="PF01381">
    <property type="entry name" value="HTH_3"/>
    <property type="match status" value="1"/>
</dbReference>
<protein>
    <submittedName>
        <fullName evidence="5">Helix-turn-helix domain-containing protein</fullName>
    </submittedName>
</protein>